<keyword evidence="4 5" id="KW-0720">Serine protease</keyword>
<dbReference type="Pfam" id="PF22694">
    <property type="entry name" value="CtpB_N-like"/>
    <property type="match status" value="1"/>
</dbReference>
<dbReference type="Proteomes" id="UP000178647">
    <property type="component" value="Unassembled WGS sequence"/>
</dbReference>
<protein>
    <recommendedName>
        <fullName evidence="6">PDZ domain-containing protein</fullName>
    </recommendedName>
</protein>
<dbReference type="NCBIfam" id="TIGR00225">
    <property type="entry name" value="prc"/>
    <property type="match status" value="1"/>
</dbReference>
<dbReference type="Gene3D" id="3.90.226.10">
    <property type="entry name" value="2-enoyl-CoA Hydratase, Chain A, domain 1"/>
    <property type="match status" value="1"/>
</dbReference>
<evidence type="ECO:0000256" key="5">
    <source>
        <dbReference type="RuleBase" id="RU004404"/>
    </source>
</evidence>
<evidence type="ECO:0000256" key="2">
    <source>
        <dbReference type="ARBA" id="ARBA00022670"/>
    </source>
</evidence>
<evidence type="ECO:0000313" key="7">
    <source>
        <dbReference type="EMBL" id="OGZ24672.1"/>
    </source>
</evidence>
<dbReference type="Pfam" id="PF17820">
    <property type="entry name" value="PDZ_6"/>
    <property type="match status" value="1"/>
</dbReference>
<dbReference type="PANTHER" id="PTHR32060">
    <property type="entry name" value="TAIL-SPECIFIC PROTEASE"/>
    <property type="match status" value="1"/>
</dbReference>
<dbReference type="SMART" id="SM00228">
    <property type="entry name" value="PDZ"/>
    <property type="match status" value="1"/>
</dbReference>
<dbReference type="AlphaFoldDB" id="A0A1G2EGB9"/>
<name>A0A1G2EGB9_9BACT</name>
<dbReference type="InterPro" id="IPR041489">
    <property type="entry name" value="PDZ_6"/>
</dbReference>
<dbReference type="GO" id="GO:0008236">
    <property type="term" value="F:serine-type peptidase activity"/>
    <property type="evidence" value="ECO:0007669"/>
    <property type="project" value="UniProtKB-KW"/>
</dbReference>
<dbReference type="CDD" id="cd07560">
    <property type="entry name" value="Peptidase_S41_CPP"/>
    <property type="match status" value="1"/>
</dbReference>
<evidence type="ECO:0000256" key="1">
    <source>
        <dbReference type="ARBA" id="ARBA00009179"/>
    </source>
</evidence>
<dbReference type="InterPro" id="IPR004447">
    <property type="entry name" value="Peptidase_S41A"/>
</dbReference>
<gene>
    <name evidence="7" type="ORF">A2896_01925</name>
</gene>
<dbReference type="InterPro" id="IPR029045">
    <property type="entry name" value="ClpP/crotonase-like_dom_sf"/>
</dbReference>
<dbReference type="FunFam" id="2.30.42.10:FF:000063">
    <property type="entry name" value="Peptidase, S41 family"/>
    <property type="match status" value="1"/>
</dbReference>
<dbReference type="GO" id="GO:0004175">
    <property type="term" value="F:endopeptidase activity"/>
    <property type="evidence" value="ECO:0007669"/>
    <property type="project" value="TreeGrafter"/>
</dbReference>
<dbReference type="STRING" id="1801672.A2896_01925"/>
<dbReference type="GO" id="GO:0007165">
    <property type="term" value="P:signal transduction"/>
    <property type="evidence" value="ECO:0007669"/>
    <property type="project" value="TreeGrafter"/>
</dbReference>
<comment type="caution">
    <text evidence="7">The sequence shown here is derived from an EMBL/GenBank/DDBJ whole genome shotgun (WGS) entry which is preliminary data.</text>
</comment>
<dbReference type="GO" id="GO:0030288">
    <property type="term" value="C:outer membrane-bounded periplasmic space"/>
    <property type="evidence" value="ECO:0007669"/>
    <property type="project" value="TreeGrafter"/>
</dbReference>
<proteinExistence type="inferred from homology"/>
<sequence>MRKIIIPIFLVVSVSMAFGAGFYFAKSQVPVAPPEGIINTDLGQPQGFDFSLFWEAWAVLEEKFVDHAKIDYQKMIYGAIEGMVSALKDPYTVFMPPDDAKIFKEDVSGAFQGVGMEIGIRDGALTIIAPLEGTPAQRAGLRAGDKIIKINDVSSANMTSDEAVKLIRGPQGTEIVLTIFREGWSQPKEFKIIREVIEVPSLKWEQKEGDIVYLKLYQFSETARSAFNKAAVEILNSPNKKMILDLRNNPGGYLEIAQDIAGWFLEKGQIVTVEDFGGKEENKDYKANGPSKLLSYPLVVLINQGSASASEILAGALRDNRGVQLIGEQSFGKGSVQTLEELSKGSLKITVAKWLTPAGQTIEGEGLVPDTKIELTEEDYNQGRDPQLDKAIEIIKAL</sequence>
<dbReference type="EMBL" id="MHMH01000007">
    <property type="protein sequence ID" value="OGZ24672.1"/>
    <property type="molecule type" value="Genomic_DNA"/>
</dbReference>
<dbReference type="InterPro" id="IPR005151">
    <property type="entry name" value="Tail-specific_protease"/>
</dbReference>
<dbReference type="SUPFAM" id="SSF52096">
    <property type="entry name" value="ClpP/crotonase"/>
    <property type="match status" value="1"/>
</dbReference>
<dbReference type="InterPro" id="IPR001478">
    <property type="entry name" value="PDZ"/>
</dbReference>
<evidence type="ECO:0000313" key="8">
    <source>
        <dbReference type="Proteomes" id="UP000178647"/>
    </source>
</evidence>
<accession>A0A1G2EGB9</accession>
<dbReference type="SMART" id="SM00245">
    <property type="entry name" value="TSPc"/>
    <property type="match status" value="1"/>
</dbReference>
<feature type="domain" description="PDZ" evidence="6">
    <location>
        <begin position="99"/>
        <end position="168"/>
    </location>
</feature>
<evidence type="ECO:0000259" key="6">
    <source>
        <dbReference type="PROSITE" id="PS50106"/>
    </source>
</evidence>
<dbReference type="PROSITE" id="PS50106">
    <property type="entry name" value="PDZ"/>
    <property type="match status" value="1"/>
</dbReference>
<comment type="similarity">
    <text evidence="1 5">Belongs to the peptidase S41A family.</text>
</comment>
<dbReference type="InterPro" id="IPR036034">
    <property type="entry name" value="PDZ_sf"/>
</dbReference>
<dbReference type="SUPFAM" id="SSF50156">
    <property type="entry name" value="PDZ domain-like"/>
    <property type="match status" value="1"/>
</dbReference>
<evidence type="ECO:0000256" key="3">
    <source>
        <dbReference type="ARBA" id="ARBA00022801"/>
    </source>
</evidence>
<dbReference type="Gene3D" id="2.30.42.10">
    <property type="match status" value="1"/>
</dbReference>
<dbReference type="CDD" id="cd06782">
    <property type="entry name" value="cpPDZ_CPP-like"/>
    <property type="match status" value="1"/>
</dbReference>
<dbReference type="Pfam" id="PF03572">
    <property type="entry name" value="Peptidase_S41"/>
    <property type="match status" value="1"/>
</dbReference>
<dbReference type="InterPro" id="IPR055210">
    <property type="entry name" value="CtpA/B_N"/>
</dbReference>
<reference evidence="7 8" key="1">
    <citation type="journal article" date="2016" name="Nat. Commun.">
        <title>Thousands of microbial genomes shed light on interconnected biogeochemical processes in an aquifer system.</title>
        <authorList>
            <person name="Anantharaman K."/>
            <person name="Brown C.T."/>
            <person name="Hug L.A."/>
            <person name="Sharon I."/>
            <person name="Castelle C.J."/>
            <person name="Probst A.J."/>
            <person name="Thomas B.C."/>
            <person name="Singh A."/>
            <person name="Wilkins M.J."/>
            <person name="Karaoz U."/>
            <person name="Brodie E.L."/>
            <person name="Williams K.H."/>
            <person name="Hubbard S.S."/>
            <person name="Banfield J.F."/>
        </authorList>
    </citation>
    <scope>NUCLEOTIDE SEQUENCE [LARGE SCALE GENOMIC DNA]</scope>
</reference>
<keyword evidence="2 5" id="KW-0645">Protease</keyword>
<dbReference type="Gene3D" id="3.30.750.44">
    <property type="match status" value="1"/>
</dbReference>
<keyword evidence="3 5" id="KW-0378">Hydrolase</keyword>
<evidence type="ECO:0000256" key="4">
    <source>
        <dbReference type="ARBA" id="ARBA00022825"/>
    </source>
</evidence>
<organism evidence="7 8">
    <name type="scientific">Candidatus Nealsonbacteria bacterium RIFCSPLOWO2_01_FULL_43_32</name>
    <dbReference type="NCBI Taxonomy" id="1801672"/>
    <lineage>
        <taxon>Bacteria</taxon>
        <taxon>Candidatus Nealsoniibacteriota</taxon>
    </lineage>
</organism>
<dbReference type="GO" id="GO:0006508">
    <property type="term" value="P:proteolysis"/>
    <property type="evidence" value="ECO:0007669"/>
    <property type="project" value="UniProtKB-KW"/>
</dbReference>
<dbReference type="PANTHER" id="PTHR32060:SF30">
    <property type="entry name" value="CARBOXY-TERMINAL PROCESSING PROTEASE CTPA"/>
    <property type="match status" value="1"/>
</dbReference>